<protein>
    <submittedName>
        <fullName evidence="2">Heavy-metal-associated domain-containing protein</fullName>
    </submittedName>
</protein>
<dbReference type="Proteomes" id="UP000440713">
    <property type="component" value="Unassembled WGS sequence"/>
</dbReference>
<evidence type="ECO:0000313" key="2">
    <source>
        <dbReference type="EMBL" id="MST61969.1"/>
    </source>
</evidence>
<dbReference type="RefSeq" id="WP_154537339.1">
    <property type="nucleotide sequence ID" value="NZ_JAQYHJ010000094.1"/>
</dbReference>
<keyword evidence="3" id="KW-1185">Reference proteome</keyword>
<evidence type="ECO:0000256" key="1">
    <source>
        <dbReference type="ARBA" id="ARBA00022723"/>
    </source>
</evidence>
<accession>A0A6N7XFI3</accession>
<organism evidence="2 3">
    <name type="scientific">Peptostreptococcus porci</name>
    <dbReference type="NCBI Taxonomy" id="2652282"/>
    <lineage>
        <taxon>Bacteria</taxon>
        <taxon>Bacillati</taxon>
        <taxon>Bacillota</taxon>
        <taxon>Clostridia</taxon>
        <taxon>Peptostreptococcales</taxon>
        <taxon>Peptostreptococcaceae</taxon>
        <taxon>Peptostreptococcus</taxon>
    </lineage>
</organism>
<name>A0A6N7XFI3_9FIRM</name>
<reference evidence="2 3" key="1">
    <citation type="submission" date="2019-08" db="EMBL/GenBank/DDBJ databases">
        <title>In-depth cultivation of the pig gut microbiome towards novel bacterial diversity and tailored functional studies.</title>
        <authorList>
            <person name="Wylensek D."/>
            <person name="Hitch T.C.A."/>
            <person name="Clavel T."/>
        </authorList>
    </citation>
    <scope>NUCLEOTIDE SEQUENCE [LARGE SCALE GENOMIC DNA]</scope>
    <source>
        <strain evidence="2 3">WCA-SAB-591-4A-A</strain>
    </source>
</reference>
<sequence length="72" mass="8036">MKKRLFIEGMHCANCVKGLEAVLNEDIDGVKVDRISLEEKYADVDVEDGVTDEALKIAVEELDFKLVGIELL</sequence>
<evidence type="ECO:0000313" key="3">
    <source>
        <dbReference type="Proteomes" id="UP000440713"/>
    </source>
</evidence>
<dbReference type="AlphaFoldDB" id="A0A6N7XFI3"/>
<dbReference type="InterPro" id="IPR036163">
    <property type="entry name" value="HMA_dom_sf"/>
</dbReference>
<dbReference type="InterPro" id="IPR006121">
    <property type="entry name" value="HMA_dom"/>
</dbReference>
<dbReference type="PROSITE" id="PS01047">
    <property type="entry name" value="HMA_1"/>
    <property type="match status" value="1"/>
</dbReference>
<dbReference type="InterPro" id="IPR017969">
    <property type="entry name" value="Heavy-metal-associated_CS"/>
</dbReference>
<dbReference type="GO" id="GO:0046872">
    <property type="term" value="F:metal ion binding"/>
    <property type="evidence" value="ECO:0007669"/>
    <property type="project" value="UniProtKB-KW"/>
</dbReference>
<comment type="caution">
    <text evidence="2">The sequence shown here is derived from an EMBL/GenBank/DDBJ whole genome shotgun (WGS) entry which is preliminary data.</text>
</comment>
<keyword evidence="1" id="KW-0479">Metal-binding</keyword>
<dbReference type="EMBL" id="VUNE01000001">
    <property type="protein sequence ID" value="MST61969.1"/>
    <property type="molecule type" value="Genomic_DNA"/>
</dbReference>
<gene>
    <name evidence="2" type="ORF">FYJ71_03140</name>
</gene>
<dbReference type="Gene3D" id="3.30.70.100">
    <property type="match status" value="1"/>
</dbReference>
<dbReference type="CDD" id="cd00371">
    <property type="entry name" value="HMA"/>
    <property type="match status" value="1"/>
</dbReference>
<proteinExistence type="predicted"/>
<dbReference type="SUPFAM" id="SSF55008">
    <property type="entry name" value="HMA, heavy metal-associated domain"/>
    <property type="match status" value="1"/>
</dbReference>